<evidence type="ECO:0000313" key="6">
    <source>
        <dbReference type="Proteomes" id="UP001359308"/>
    </source>
</evidence>
<dbReference type="EMBL" id="CP104311">
    <property type="protein sequence ID" value="WWF02985.1"/>
    <property type="molecule type" value="Genomic_DNA"/>
</dbReference>
<evidence type="ECO:0000256" key="4">
    <source>
        <dbReference type="PROSITE-ProRule" id="PRU00742"/>
    </source>
</evidence>
<dbReference type="PANTHER" id="PTHR43782">
    <property type="entry name" value="ARGINASE"/>
    <property type="match status" value="1"/>
</dbReference>
<sequence length="305" mass="33353">MIRDGFVICAPSNLGLRPEADGKEPGAWEAPLALLSEGLQAAIGAMDVEWLPRPAYRFDAEEGTRIRNGHAIRDYSLDLAHRIQTRLSDGGFPIVIGGDCSILLGCLLGARGAGRVGLLHLDGHSDFFHPGNYDTQSRLGSVAGMDLALATGRGERLLTEWPGIHGPLVQDADVTQLGERDALRPEYARYYGDIRETAINRIIIQDMLRDGMPTTAEKVKTWALGRVISRFWLHLDLDILAESVMPAVDSPGEPGLDFEQLARLVSLLRKHVPVIGIDVTIYDPAKDRDRRHAKAIVECLGKALG</sequence>
<gene>
    <name evidence="5" type="ORF">N4J17_05025</name>
</gene>
<dbReference type="SUPFAM" id="SSF52768">
    <property type="entry name" value="Arginase/deacetylase"/>
    <property type="match status" value="1"/>
</dbReference>
<dbReference type="CDD" id="cd09999">
    <property type="entry name" value="Arginase-like_1"/>
    <property type="match status" value="1"/>
</dbReference>
<evidence type="ECO:0000256" key="2">
    <source>
        <dbReference type="ARBA" id="ARBA00022801"/>
    </source>
</evidence>
<name>A0ABZ2F8A4_METCP</name>
<evidence type="ECO:0000256" key="1">
    <source>
        <dbReference type="ARBA" id="ARBA00022723"/>
    </source>
</evidence>
<dbReference type="InterPro" id="IPR006035">
    <property type="entry name" value="Ureohydrolase"/>
</dbReference>
<dbReference type="PANTHER" id="PTHR43782:SF3">
    <property type="entry name" value="ARGINASE"/>
    <property type="match status" value="1"/>
</dbReference>
<dbReference type="Gene3D" id="3.40.800.10">
    <property type="entry name" value="Ureohydrolase domain"/>
    <property type="match status" value="1"/>
</dbReference>
<dbReference type="PROSITE" id="PS51409">
    <property type="entry name" value="ARGINASE_2"/>
    <property type="match status" value="1"/>
</dbReference>
<organism evidence="5 6">
    <name type="scientific">Methylococcus capsulatus</name>
    <dbReference type="NCBI Taxonomy" id="414"/>
    <lineage>
        <taxon>Bacteria</taxon>
        <taxon>Pseudomonadati</taxon>
        <taxon>Pseudomonadota</taxon>
        <taxon>Gammaproteobacteria</taxon>
        <taxon>Methylococcales</taxon>
        <taxon>Methylococcaceae</taxon>
        <taxon>Methylococcus</taxon>
    </lineage>
</organism>
<dbReference type="RefSeq" id="WP_277458421.1">
    <property type="nucleotide sequence ID" value="NZ_CP104311.1"/>
</dbReference>
<comment type="similarity">
    <text evidence="4">Belongs to the arginase family.</text>
</comment>
<keyword evidence="2" id="KW-0378">Hydrolase</keyword>
<dbReference type="InterPro" id="IPR023696">
    <property type="entry name" value="Ureohydrolase_dom_sf"/>
</dbReference>
<evidence type="ECO:0000256" key="3">
    <source>
        <dbReference type="ARBA" id="ARBA00023211"/>
    </source>
</evidence>
<protein>
    <submittedName>
        <fullName evidence="5">Arginase family protein</fullName>
    </submittedName>
</protein>
<dbReference type="Proteomes" id="UP001359308">
    <property type="component" value="Chromosome"/>
</dbReference>
<keyword evidence="1" id="KW-0479">Metal-binding</keyword>
<evidence type="ECO:0000313" key="5">
    <source>
        <dbReference type="EMBL" id="WWF02985.1"/>
    </source>
</evidence>
<keyword evidence="3" id="KW-0464">Manganese</keyword>
<keyword evidence="6" id="KW-1185">Reference proteome</keyword>
<proteinExistence type="inferred from homology"/>
<reference evidence="5 6" key="1">
    <citation type="submission" date="2022-09" db="EMBL/GenBank/DDBJ databases">
        <authorList>
            <person name="Giprobiosintez L."/>
        </authorList>
    </citation>
    <scope>NUCLEOTIDE SEQUENCE [LARGE SCALE GENOMIC DNA]</scope>
    <source>
        <strain evidence="6">VKPM-B-12549 (GBS-15)</strain>
    </source>
</reference>
<dbReference type="Pfam" id="PF00491">
    <property type="entry name" value="Arginase"/>
    <property type="match status" value="1"/>
</dbReference>
<accession>A0ABZ2F8A4</accession>